<dbReference type="EMBL" id="LAQI01000030">
    <property type="protein sequence ID" value="KKY26849.1"/>
    <property type="molecule type" value="Genomic_DNA"/>
</dbReference>
<gene>
    <name evidence="2" type="ORF">UCDDS831_g01128</name>
</gene>
<feature type="compositionally biased region" description="Basic and acidic residues" evidence="1">
    <location>
        <begin position="185"/>
        <end position="197"/>
    </location>
</feature>
<organism evidence="2 3">
    <name type="scientific">Diplodia seriata</name>
    <dbReference type="NCBI Taxonomy" id="420778"/>
    <lineage>
        <taxon>Eukaryota</taxon>
        <taxon>Fungi</taxon>
        <taxon>Dikarya</taxon>
        <taxon>Ascomycota</taxon>
        <taxon>Pezizomycotina</taxon>
        <taxon>Dothideomycetes</taxon>
        <taxon>Dothideomycetes incertae sedis</taxon>
        <taxon>Botryosphaeriales</taxon>
        <taxon>Botryosphaeriaceae</taxon>
        <taxon>Diplodia</taxon>
    </lineage>
</organism>
<feature type="compositionally biased region" description="Acidic residues" evidence="1">
    <location>
        <begin position="231"/>
        <end position="255"/>
    </location>
</feature>
<evidence type="ECO:0000256" key="1">
    <source>
        <dbReference type="SAM" id="MobiDB-lite"/>
    </source>
</evidence>
<evidence type="ECO:0000313" key="3">
    <source>
        <dbReference type="Proteomes" id="UP000034182"/>
    </source>
</evidence>
<dbReference type="AlphaFoldDB" id="A0A0G2EXG3"/>
<proteinExistence type="predicted"/>
<dbReference type="Proteomes" id="UP000034182">
    <property type="component" value="Unassembled WGS sequence"/>
</dbReference>
<protein>
    <submittedName>
        <fullName evidence="2">Uncharacterized protein</fullName>
    </submittedName>
</protein>
<feature type="region of interest" description="Disordered" evidence="1">
    <location>
        <begin position="183"/>
        <end position="321"/>
    </location>
</feature>
<reference evidence="2 3" key="1">
    <citation type="submission" date="2015-03" db="EMBL/GenBank/DDBJ databases">
        <authorList>
            <person name="Morales-Cruz A."/>
            <person name="Amrine K.C."/>
            <person name="Cantu D."/>
        </authorList>
    </citation>
    <scope>NUCLEOTIDE SEQUENCE [LARGE SCALE GENOMIC DNA]</scope>
    <source>
        <strain evidence="2">DS831</strain>
    </source>
</reference>
<comment type="caution">
    <text evidence="2">The sequence shown here is derived from an EMBL/GenBank/DDBJ whole genome shotgun (WGS) entry which is preliminary data.</text>
</comment>
<evidence type="ECO:0000313" key="2">
    <source>
        <dbReference type="EMBL" id="KKY26849.1"/>
    </source>
</evidence>
<sequence>MDTNTDTRPHPNAPGLTIDTDTTTIGPPVFWLNRPESPSISPATSSTSPECISWLHSPAISLSLNPANHNPPRHPHCEGLRRTATLRSARRRLYDGVPADTPWPPGATGWLWYPLGFRSGAKGVKIVGLDVMPDYPGAKTVKGYNEWFVPQTTRMGWEVWTVDGDVRGGIRVDDDGVLADENEAEHEADHEAEHAADAETTEEEEGLDVMPNPGYEAQSYHGLKRDYEGYVSDDSDSDSDSESGSDAESEADGNAEVEGMLKQDADGDDKIDGLFDGFDGDHGGSCATEDGENHDDETEEDGKGKGSTIGTEHNCEGNADSDTEFDVNEFWAMENNLPFLSPAMAAKFYLSPPEELDDGDESTDLSVKQCPPRSRVNDIVEFWTKDVECNAHGESDCAVIIEESENAEALEDLEVFDTGNCHTEM</sequence>
<accession>A0A0G2EXG3</accession>
<feature type="region of interest" description="Disordered" evidence="1">
    <location>
        <begin position="1"/>
        <end position="48"/>
    </location>
</feature>
<feature type="compositionally biased region" description="Low complexity" evidence="1">
    <location>
        <begin position="35"/>
        <end position="48"/>
    </location>
</feature>
<reference evidence="2 3" key="2">
    <citation type="submission" date="2015-05" db="EMBL/GenBank/DDBJ databases">
        <title>Distinctive expansion of gene families associated with plant cell wall degradation and secondary metabolism in the genomes of grapevine trunk pathogens.</title>
        <authorList>
            <person name="Lawrence D.P."/>
            <person name="Travadon R."/>
            <person name="Rolshausen P.E."/>
            <person name="Baumgartner K."/>
        </authorList>
    </citation>
    <scope>NUCLEOTIDE SEQUENCE [LARGE SCALE GENOMIC DNA]</scope>
    <source>
        <strain evidence="2">DS831</strain>
    </source>
</reference>
<name>A0A0G2EXG3_9PEZI</name>
<feature type="compositionally biased region" description="Acidic residues" evidence="1">
    <location>
        <begin position="289"/>
        <end position="300"/>
    </location>
</feature>
<feature type="compositionally biased region" description="Basic and acidic residues" evidence="1">
    <location>
        <begin position="259"/>
        <end position="273"/>
    </location>
</feature>